<dbReference type="RefSeq" id="WP_372498964.1">
    <property type="nucleotide sequence ID" value="NZ_BNEK01000005.1"/>
</dbReference>
<protein>
    <recommendedName>
        <fullName evidence="4">Transposase</fullName>
    </recommendedName>
</protein>
<dbReference type="SUPFAM" id="SSF69118">
    <property type="entry name" value="AhpD-like"/>
    <property type="match status" value="1"/>
</dbReference>
<comment type="caution">
    <text evidence="2">The sequence shown here is derived from an EMBL/GenBank/DDBJ whole genome shotgun (WGS) entry which is preliminary data.</text>
</comment>
<gene>
    <name evidence="2" type="ORF">TPA0910_42970</name>
</gene>
<accession>A0ABQ3U2L3</accession>
<dbReference type="EMBL" id="BNEK01000005">
    <property type="protein sequence ID" value="GHJ29864.1"/>
    <property type="molecule type" value="Genomic_DNA"/>
</dbReference>
<evidence type="ECO:0000313" key="3">
    <source>
        <dbReference type="Proteomes" id="UP001054854"/>
    </source>
</evidence>
<organism evidence="2 3">
    <name type="scientific">Streptomyces hygroscopicus</name>
    <dbReference type="NCBI Taxonomy" id="1912"/>
    <lineage>
        <taxon>Bacteria</taxon>
        <taxon>Bacillati</taxon>
        <taxon>Actinomycetota</taxon>
        <taxon>Actinomycetes</taxon>
        <taxon>Kitasatosporales</taxon>
        <taxon>Streptomycetaceae</taxon>
        <taxon>Streptomyces</taxon>
        <taxon>Streptomyces violaceusniger group</taxon>
    </lineage>
</organism>
<dbReference type="InterPro" id="IPR029032">
    <property type="entry name" value="AhpD-like"/>
</dbReference>
<proteinExistence type="predicted"/>
<sequence length="105" mass="11463">MSVSRWRRGGAVAASATLERGPGGQGAKDPSPWRGCGFRTGKKWAVPALTEAVTPLPDGVPDEVRGRAARHVEEREAARPIALIVTINSWNRIAVPPREGFRRRR</sequence>
<dbReference type="Proteomes" id="UP001054854">
    <property type="component" value="Unassembled WGS sequence"/>
</dbReference>
<evidence type="ECO:0000313" key="2">
    <source>
        <dbReference type="EMBL" id="GHJ29864.1"/>
    </source>
</evidence>
<feature type="region of interest" description="Disordered" evidence="1">
    <location>
        <begin position="1"/>
        <end position="34"/>
    </location>
</feature>
<evidence type="ECO:0008006" key="4">
    <source>
        <dbReference type="Google" id="ProtNLM"/>
    </source>
</evidence>
<dbReference type="Gene3D" id="1.20.1290.10">
    <property type="entry name" value="AhpD-like"/>
    <property type="match status" value="1"/>
</dbReference>
<name>A0ABQ3U2L3_STRHY</name>
<reference evidence="2" key="1">
    <citation type="submission" date="2024-05" db="EMBL/GenBank/DDBJ databases">
        <title>Whole genome shotgun sequence of Streptomyces hygroscopicus NBRC 113678.</title>
        <authorList>
            <person name="Komaki H."/>
            <person name="Tamura T."/>
        </authorList>
    </citation>
    <scope>NUCLEOTIDE SEQUENCE</scope>
    <source>
        <strain evidence="2">N11-34</strain>
    </source>
</reference>
<evidence type="ECO:0000256" key="1">
    <source>
        <dbReference type="SAM" id="MobiDB-lite"/>
    </source>
</evidence>
<keyword evidence="3" id="KW-1185">Reference proteome</keyword>